<organism evidence="2 3">
    <name type="scientific">Faecalibacillus faecis</name>
    <dbReference type="NCBI Taxonomy" id="1982628"/>
    <lineage>
        <taxon>Bacteria</taxon>
        <taxon>Bacillati</taxon>
        <taxon>Bacillota</taxon>
        <taxon>Erysipelotrichia</taxon>
        <taxon>Erysipelotrichales</taxon>
        <taxon>Coprobacillaceae</taxon>
        <taxon>Faecalibacillus</taxon>
    </lineage>
</organism>
<reference evidence="3" key="1">
    <citation type="submission" date="2018-03" db="EMBL/GenBank/DDBJ databases">
        <title>Lachnoclostridium SNUG30370 gen.nov., sp.nov., isolated from human faeces.</title>
        <authorList>
            <person name="Seo B."/>
            <person name="Jeon K."/>
            <person name="Ko G."/>
        </authorList>
    </citation>
    <scope>NUCLEOTIDE SEQUENCE [LARGE SCALE GENOMIC DNA]</scope>
    <source>
        <strain evidence="3">SNUG30370</strain>
    </source>
</reference>
<dbReference type="RefSeq" id="WP_106988362.1">
    <property type="nucleotide sequence ID" value="NZ_JBBNHF010000010.1"/>
</dbReference>
<comment type="caution">
    <text evidence="2">The sequence shown here is derived from an EMBL/GenBank/DDBJ whole genome shotgun (WGS) entry which is preliminary data.</text>
</comment>
<keyword evidence="1" id="KW-0472">Membrane</keyword>
<sequence>MLGQIRRHIAKKNEKLFYIFVLFIVAFGISIVHYMFLEKDAVLSLKQDDVSSTYYAKYHYLSKNVNNITFYFQYEKDGEIIQDVLGSYEINNHFDIKNIFKGYSADEGKITVKLIDEDTCIYLDCSSNINTSKPKTISKINLLENEDFSNYKCYFISEKRLKDKNVYTLMEGESLKSNSKIKLHLTYE</sequence>
<dbReference type="Proteomes" id="UP000241201">
    <property type="component" value="Unassembled WGS sequence"/>
</dbReference>
<proteinExistence type="predicted"/>
<dbReference type="AlphaFoldDB" id="A0A2T3FW88"/>
<feature type="transmembrane region" description="Helical" evidence="1">
    <location>
        <begin position="16"/>
        <end position="37"/>
    </location>
</feature>
<keyword evidence="1" id="KW-0812">Transmembrane</keyword>
<gene>
    <name evidence="2" type="ORF">C7U55_09425</name>
</gene>
<name>A0A2T3FW88_9FIRM</name>
<keyword evidence="1" id="KW-1133">Transmembrane helix</keyword>
<evidence type="ECO:0000313" key="3">
    <source>
        <dbReference type="Proteomes" id="UP000241201"/>
    </source>
</evidence>
<evidence type="ECO:0000313" key="2">
    <source>
        <dbReference type="EMBL" id="PST39520.1"/>
    </source>
</evidence>
<dbReference type="EMBL" id="PYLP01000013">
    <property type="protein sequence ID" value="PST39520.1"/>
    <property type="molecule type" value="Genomic_DNA"/>
</dbReference>
<keyword evidence="3" id="KW-1185">Reference proteome</keyword>
<evidence type="ECO:0000256" key="1">
    <source>
        <dbReference type="SAM" id="Phobius"/>
    </source>
</evidence>
<protein>
    <submittedName>
        <fullName evidence="2">Uncharacterized protein</fullName>
    </submittedName>
</protein>
<accession>A0A2T3FW88</accession>
<dbReference type="GeneID" id="77471311"/>